<dbReference type="Proteomes" id="UP000041254">
    <property type="component" value="Unassembled WGS sequence"/>
</dbReference>
<dbReference type="Gene3D" id="3.40.50.300">
    <property type="entry name" value="P-loop containing nucleotide triphosphate hydrolases"/>
    <property type="match status" value="2"/>
</dbReference>
<keyword evidence="6" id="KW-1185">Reference proteome</keyword>
<comment type="similarity">
    <text evidence="4">Belongs to the adenylate kinase family.</text>
</comment>
<dbReference type="PRINTS" id="PR00094">
    <property type="entry name" value="ADENYLTKNASE"/>
</dbReference>
<dbReference type="PhylomeDB" id="A0A0G4FME6"/>
<keyword evidence="3 4" id="KW-0418">Kinase</keyword>
<sequence length="472" mass="52807">MEYGAERKEFLRESLDYLETKEVYDLFDYLMRELILHQPEDPLKFLIDTLKDPQPLKIIILGPPGSGRSTHAKRIADTYNLTHVAVGELLRKTLAESDEEAFTKQVASGSLVPDDVVVDLVKKELEGVKGGWVLDGFPRTRVQAQALQLNRIIPDKFILLNVPENIVRGRFQEKNVSDSTAADDSGEAVELRLQHYYRHLMGVLHLYQPVVHQVDGTLQPDQVFAGIQAHISMRPYSNAPLRPPRIVIVGHAGSGRSTQAAKIAKHYGVVHVDVAVVLHNLSTITESEVSHALKGSLNEGTPVRDDLVCEAVLKRLRQPDCEKKGWVLDGFPKTPAQADYLRKAHLTPNRFINLSVKIDTALKRLSERLHDPLTGEIYYADNLPTEGAVKNRLVTSKYDAADVVTKRHEAHEEFSEEVLHMYPHQSLTITCDDLDVLALFESIRDFVDRPLPREVATTFGAAGMAATAAFKE</sequence>
<evidence type="ECO:0000256" key="2">
    <source>
        <dbReference type="ARBA" id="ARBA00022741"/>
    </source>
</evidence>
<evidence type="ECO:0000256" key="3">
    <source>
        <dbReference type="ARBA" id="ARBA00022777"/>
    </source>
</evidence>
<dbReference type="OrthoDB" id="522106at2759"/>
<dbReference type="SUPFAM" id="SSF52540">
    <property type="entry name" value="P-loop containing nucleoside triphosphate hydrolases"/>
    <property type="match status" value="2"/>
</dbReference>
<name>A0A0G4FME6_VITBC</name>
<protein>
    <recommendedName>
        <fullName evidence="7">Adenylate kinase</fullName>
    </recommendedName>
</protein>
<evidence type="ECO:0000256" key="4">
    <source>
        <dbReference type="RuleBase" id="RU003330"/>
    </source>
</evidence>
<evidence type="ECO:0000313" key="5">
    <source>
        <dbReference type="EMBL" id="CEM14740.1"/>
    </source>
</evidence>
<dbReference type="PANTHER" id="PTHR23359">
    <property type="entry name" value="NUCLEOTIDE KINASE"/>
    <property type="match status" value="1"/>
</dbReference>
<evidence type="ECO:0008006" key="7">
    <source>
        <dbReference type="Google" id="ProtNLM"/>
    </source>
</evidence>
<keyword evidence="2" id="KW-0547">Nucleotide-binding</keyword>
<proteinExistence type="inferred from homology"/>
<dbReference type="InterPro" id="IPR000850">
    <property type="entry name" value="Adenylat/UMP-CMP_kin"/>
</dbReference>
<evidence type="ECO:0000313" key="6">
    <source>
        <dbReference type="Proteomes" id="UP000041254"/>
    </source>
</evidence>
<evidence type="ECO:0000256" key="1">
    <source>
        <dbReference type="ARBA" id="ARBA00022679"/>
    </source>
</evidence>
<dbReference type="InterPro" id="IPR033690">
    <property type="entry name" value="Adenylat_kinase_CS"/>
</dbReference>
<dbReference type="EMBL" id="CDMY01000457">
    <property type="protein sequence ID" value="CEM14740.1"/>
    <property type="molecule type" value="Genomic_DNA"/>
</dbReference>
<dbReference type="CDD" id="cd01428">
    <property type="entry name" value="ADK"/>
    <property type="match status" value="2"/>
</dbReference>
<dbReference type="Pfam" id="PF00406">
    <property type="entry name" value="ADK"/>
    <property type="match status" value="2"/>
</dbReference>
<dbReference type="PROSITE" id="PS00113">
    <property type="entry name" value="ADENYLATE_KINASE"/>
    <property type="match status" value="1"/>
</dbReference>
<dbReference type="GO" id="GO:0019205">
    <property type="term" value="F:nucleobase-containing compound kinase activity"/>
    <property type="evidence" value="ECO:0007669"/>
    <property type="project" value="InterPro"/>
</dbReference>
<dbReference type="HAMAP" id="MF_00235">
    <property type="entry name" value="Adenylate_kinase_Adk"/>
    <property type="match status" value="1"/>
</dbReference>
<organism evidence="5 6">
    <name type="scientific">Vitrella brassicaformis (strain CCMP3155)</name>
    <dbReference type="NCBI Taxonomy" id="1169540"/>
    <lineage>
        <taxon>Eukaryota</taxon>
        <taxon>Sar</taxon>
        <taxon>Alveolata</taxon>
        <taxon>Colpodellida</taxon>
        <taxon>Vitrellaceae</taxon>
        <taxon>Vitrella</taxon>
    </lineage>
</organism>
<dbReference type="STRING" id="1169540.A0A0G4FME6"/>
<dbReference type="VEuPathDB" id="CryptoDB:Vbra_21468"/>
<reference evidence="5 6" key="1">
    <citation type="submission" date="2014-11" db="EMBL/GenBank/DDBJ databases">
        <authorList>
            <person name="Zhu J."/>
            <person name="Qi W."/>
            <person name="Song R."/>
        </authorList>
    </citation>
    <scope>NUCLEOTIDE SEQUENCE [LARGE SCALE GENOMIC DNA]</scope>
</reference>
<dbReference type="GO" id="GO:0006139">
    <property type="term" value="P:nucleobase-containing compound metabolic process"/>
    <property type="evidence" value="ECO:0007669"/>
    <property type="project" value="InterPro"/>
</dbReference>
<dbReference type="CDD" id="cd22979">
    <property type="entry name" value="DD_AK8"/>
    <property type="match status" value="1"/>
</dbReference>
<dbReference type="InParanoid" id="A0A0G4FME6"/>
<dbReference type="AlphaFoldDB" id="A0A0G4FME6"/>
<keyword evidence="1 4" id="KW-0808">Transferase</keyword>
<dbReference type="OMA" id="DCIRRGW"/>
<accession>A0A0G4FME6</accession>
<dbReference type="InterPro" id="IPR027417">
    <property type="entry name" value="P-loop_NTPase"/>
</dbReference>
<dbReference type="GO" id="GO:0005524">
    <property type="term" value="F:ATP binding"/>
    <property type="evidence" value="ECO:0007669"/>
    <property type="project" value="InterPro"/>
</dbReference>
<gene>
    <name evidence="5" type="ORF">Vbra_21468</name>
</gene>